<name>A0A2V2N4R0_9EURY</name>
<protein>
    <recommendedName>
        <fullName evidence="3">HK97 gp10 family phage protein</fullName>
    </recommendedName>
</protein>
<comment type="caution">
    <text evidence="1">The sequence shown here is derived from an EMBL/GenBank/DDBJ whole genome shotgun (WGS) entry which is preliminary data.</text>
</comment>
<dbReference type="Proteomes" id="UP000245934">
    <property type="component" value="Unassembled WGS sequence"/>
</dbReference>
<sequence>MATICTPEQMAQRILGIKKGCEDGIRKGLVRSAAIAETQAKKNLTPGSTPYTNAPFDTGLLRGHIGYSVEVVSTDEWIARVGVEADVKNSDGVEVDTYALYVHEGTRPHYAPMEAIQKWAERKSRGGSDFPWFAIWLKIAKEGTEPKPFLMDAIEATQDQYKAIIDQEYAKALVQYAARYG</sequence>
<dbReference type="GeneID" id="97610581"/>
<evidence type="ECO:0000313" key="1">
    <source>
        <dbReference type="EMBL" id="PWR74809.1"/>
    </source>
</evidence>
<reference evidence="1 2" key="1">
    <citation type="submission" date="2018-05" db="EMBL/GenBank/DDBJ databases">
        <title>Draft genome of Methanospirillum stamsii Pt1.</title>
        <authorList>
            <person name="Dueholm M.S."/>
            <person name="Nielsen P.H."/>
            <person name="Bakmann L.F."/>
            <person name="Otzen D.E."/>
        </authorList>
    </citation>
    <scope>NUCLEOTIDE SEQUENCE [LARGE SCALE GENOMIC DNA]</scope>
    <source>
        <strain evidence="1 2">Pt1</strain>
    </source>
</reference>
<gene>
    <name evidence="1" type="ORF">DLD82_07895</name>
</gene>
<dbReference type="RefSeq" id="WP_109940572.1">
    <property type="nucleotide sequence ID" value="NZ_CP176366.1"/>
</dbReference>
<dbReference type="AlphaFoldDB" id="A0A2V2N4R0"/>
<proteinExistence type="predicted"/>
<dbReference type="EMBL" id="QGMZ01000015">
    <property type="protein sequence ID" value="PWR74809.1"/>
    <property type="molecule type" value="Genomic_DNA"/>
</dbReference>
<keyword evidence="2" id="KW-1185">Reference proteome</keyword>
<accession>A0A2V2N4R0</accession>
<evidence type="ECO:0000313" key="2">
    <source>
        <dbReference type="Proteomes" id="UP000245934"/>
    </source>
</evidence>
<organism evidence="1 2">
    <name type="scientific">Methanospirillum stamsii</name>
    <dbReference type="NCBI Taxonomy" id="1277351"/>
    <lineage>
        <taxon>Archaea</taxon>
        <taxon>Methanobacteriati</taxon>
        <taxon>Methanobacteriota</taxon>
        <taxon>Stenosarchaea group</taxon>
        <taxon>Methanomicrobia</taxon>
        <taxon>Methanomicrobiales</taxon>
        <taxon>Methanospirillaceae</taxon>
        <taxon>Methanospirillum</taxon>
    </lineage>
</organism>
<evidence type="ECO:0008006" key="3">
    <source>
        <dbReference type="Google" id="ProtNLM"/>
    </source>
</evidence>